<feature type="transmembrane region" description="Helical" evidence="6">
    <location>
        <begin position="86"/>
        <end position="102"/>
    </location>
</feature>
<dbReference type="FunFam" id="1.20.1260.100:FF:000001">
    <property type="entry name" value="translocator protein 2"/>
    <property type="match status" value="1"/>
</dbReference>
<feature type="transmembrane region" description="Helical" evidence="6">
    <location>
        <begin position="54"/>
        <end position="74"/>
    </location>
</feature>
<comment type="subcellular location">
    <subcellularLocation>
        <location evidence="1">Membrane</location>
        <topology evidence="1">Multi-pass membrane protein</topology>
    </subcellularLocation>
</comment>
<feature type="transmembrane region" description="Helical" evidence="6">
    <location>
        <begin position="12"/>
        <end position="34"/>
    </location>
</feature>
<evidence type="ECO:0000256" key="6">
    <source>
        <dbReference type="SAM" id="Phobius"/>
    </source>
</evidence>
<dbReference type="AlphaFoldDB" id="A0A178I770"/>
<dbReference type="GO" id="GO:0016020">
    <property type="term" value="C:membrane"/>
    <property type="evidence" value="ECO:0007669"/>
    <property type="project" value="UniProtKB-SubCell"/>
</dbReference>
<feature type="transmembrane region" description="Helical" evidence="6">
    <location>
        <begin position="108"/>
        <end position="127"/>
    </location>
</feature>
<dbReference type="GO" id="GO:0016301">
    <property type="term" value="F:kinase activity"/>
    <property type="evidence" value="ECO:0007669"/>
    <property type="project" value="UniProtKB-KW"/>
</dbReference>
<dbReference type="Gene3D" id="1.20.1260.100">
    <property type="entry name" value="TspO/MBR protein"/>
    <property type="match status" value="1"/>
</dbReference>
<proteinExistence type="inferred from homology"/>
<protein>
    <submittedName>
        <fullName evidence="7">Sensor histidine kinase</fullName>
    </submittedName>
</protein>
<evidence type="ECO:0000313" key="7">
    <source>
        <dbReference type="EMBL" id="OAM84346.1"/>
    </source>
</evidence>
<keyword evidence="7" id="KW-0418">Kinase</keyword>
<keyword evidence="4 6" id="KW-1133">Transmembrane helix</keyword>
<keyword evidence="8" id="KW-1185">Reference proteome</keyword>
<keyword evidence="3 6" id="KW-0812">Transmembrane</keyword>
<evidence type="ECO:0000256" key="1">
    <source>
        <dbReference type="ARBA" id="ARBA00004141"/>
    </source>
</evidence>
<evidence type="ECO:0000313" key="8">
    <source>
        <dbReference type="Proteomes" id="UP000078389"/>
    </source>
</evidence>
<dbReference type="RefSeq" id="WP_067450405.1">
    <property type="nucleotide sequence ID" value="NZ_LVVY01000001.1"/>
</dbReference>
<dbReference type="PANTHER" id="PTHR10057">
    <property type="entry name" value="PERIPHERAL-TYPE BENZODIAZEPINE RECEPTOR"/>
    <property type="match status" value="1"/>
</dbReference>
<keyword evidence="5 6" id="KW-0472">Membrane</keyword>
<evidence type="ECO:0000256" key="5">
    <source>
        <dbReference type="ARBA" id="ARBA00023136"/>
    </source>
</evidence>
<feature type="transmembrane region" description="Helical" evidence="6">
    <location>
        <begin position="134"/>
        <end position="159"/>
    </location>
</feature>
<keyword evidence="7" id="KW-0808">Transferase</keyword>
<evidence type="ECO:0000256" key="4">
    <source>
        <dbReference type="ARBA" id="ARBA00022989"/>
    </source>
</evidence>
<gene>
    <name evidence="7" type="ORF">A3840_00730</name>
</gene>
<dbReference type="OrthoDB" id="9795496at2"/>
<comment type="caution">
    <text evidence="7">The sequence shown here is derived from an EMBL/GenBank/DDBJ whole genome shotgun (WGS) entry which is preliminary data.</text>
</comment>
<dbReference type="InterPro" id="IPR038330">
    <property type="entry name" value="TspO/MBR-related_sf"/>
</dbReference>
<dbReference type="Pfam" id="PF03073">
    <property type="entry name" value="TspO_MBR"/>
    <property type="match status" value="1"/>
</dbReference>
<dbReference type="EMBL" id="LVVY01000001">
    <property type="protein sequence ID" value="OAM84346.1"/>
    <property type="molecule type" value="Genomic_DNA"/>
</dbReference>
<comment type="similarity">
    <text evidence="2">Belongs to the TspO/BZRP family.</text>
</comment>
<dbReference type="PANTHER" id="PTHR10057:SF0">
    <property type="entry name" value="TRANSLOCATOR PROTEIN"/>
    <property type="match status" value="1"/>
</dbReference>
<dbReference type="Proteomes" id="UP000078389">
    <property type="component" value="Unassembled WGS sequence"/>
</dbReference>
<accession>A0A178I770</accession>
<sequence length="163" mass="18434">MPATATEYRTPQSWIVLAVFLALVVGIGGLIGSQTAPGPWYDQLQKPPLNPPNWVFGPVWFTLYVLIAIAGWRVWMDDPKSTAMKFWGAQMLLNWAWSPVWFGANQPWLAFAIIVAMWLCIVGFILATRYRDKLAAWLFVPYLAWVSFATYLNLSIALLNPQA</sequence>
<dbReference type="STRING" id="1770058.A3840_00730"/>
<evidence type="ECO:0000256" key="2">
    <source>
        <dbReference type="ARBA" id="ARBA00007524"/>
    </source>
</evidence>
<name>A0A178I770_9HYPH</name>
<dbReference type="InterPro" id="IPR004307">
    <property type="entry name" value="TspO_MBR"/>
</dbReference>
<dbReference type="GO" id="GO:0033013">
    <property type="term" value="P:tetrapyrrole metabolic process"/>
    <property type="evidence" value="ECO:0007669"/>
    <property type="project" value="UniProtKB-ARBA"/>
</dbReference>
<reference evidence="7 8" key="1">
    <citation type="submission" date="2016-03" db="EMBL/GenBank/DDBJ databases">
        <title>Genome sequencing of Devosia sp. S37.</title>
        <authorList>
            <person name="Mohd Nor M."/>
        </authorList>
    </citation>
    <scope>NUCLEOTIDE SEQUENCE [LARGE SCALE GENOMIC DNA]</scope>
    <source>
        <strain evidence="7 8">S37</strain>
    </source>
</reference>
<organism evidence="7 8">
    <name type="scientific">Devosia elaeis</name>
    <dbReference type="NCBI Taxonomy" id="1770058"/>
    <lineage>
        <taxon>Bacteria</taxon>
        <taxon>Pseudomonadati</taxon>
        <taxon>Pseudomonadota</taxon>
        <taxon>Alphaproteobacteria</taxon>
        <taxon>Hyphomicrobiales</taxon>
        <taxon>Devosiaceae</taxon>
        <taxon>Devosia</taxon>
    </lineage>
</organism>
<dbReference type="PIRSF" id="PIRSF005859">
    <property type="entry name" value="PBR"/>
    <property type="match status" value="1"/>
</dbReference>
<evidence type="ECO:0000256" key="3">
    <source>
        <dbReference type="ARBA" id="ARBA00022692"/>
    </source>
</evidence>
<dbReference type="CDD" id="cd15904">
    <property type="entry name" value="TSPO_MBR"/>
    <property type="match status" value="1"/>
</dbReference>